<evidence type="ECO:0000313" key="3">
    <source>
        <dbReference type="EMBL" id="KAH6603198.1"/>
    </source>
</evidence>
<dbReference type="Proteomes" id="UP000827724">
    <property type="component" value="Unassembled WGS sequence"/>
</dbReference>
<gene>
    <name evidence="3" type="ORF">Trco_007973</name>
</gene>
<dbReference type="OrthoDB" id="4890014at2759"/>
<dbReference type="EMBL" id="JAIWOZ010000007">
    <property type="protein sequence ID" value="KAH6603198.1"/>
    <property type="molecule type" value="Genomic_DNA"/>
</dbReference>
<keyword evidence="2" id="KW-0472">Membrane</keyword>
<accession>A0A9P8QHW2</accession>
<keyword evidence="4" id="KW-1185">Reference proteome</keyword>
<comment type="caution">
    <text evidence="3">The sequence shown here is derived from an EMBL/GenBank/DDBJ whole genome shotgun (WGS) entry which is preliminary data.</text>
</comment>
<feature type="compositionally biased region" description="Basic and acidic residues" evidence="1">
    <location>
        <begin position="183"/>
        <end position="199"/>
    </location>
</feature>
<feature type="transmembrane region" description="Helical" evidence="2">
    <location>
        <begin position="6"/>
        <end position="34"/>
    </location>
</feature>
<dbReference type="AlphaFoldDB" id="A0A9P8QHW2"/>
<sequence>MFSNGLWPILFLISLCICIGILACLTVTAFHIILERHITREEARYHHAAEEDDSPREGYCTFERCLNGALDDDAPTNGQRRTTGMLIMPRNFRRQQKGGGQFHAPAVTGHARFGQPGAASENGRDCDGSKGRVSISARDGGGESVADDETLAPSTDSAAGSRYAGDYGEETASTTSSLAAGGERNKRAEADTGEGREELMFDMSV</sequence>
<proteinExistence type="predicted"/>
<evidence type="ECO:0000313" key="4">
    <source>
        <dbReference type="Proteomes" id="UP000827724"/>
    </source>
</evidence>
<keyword evidence="2" id="KW-0812">Transmembrane</keyword>
<name>A0A9P8QHW2_9HYPO</name>
<protein>
    <submittedName>
        <fullName evidence="3">Uncharacterized protein</fullName>
    </submittedName>
</protein>
<feature type="region of interest" description="Disordered" evidence="1">
    <location>
        <begin position="95"/>
        <end position="205"/>
    </location>
</feature>
<evidence type="ECO:0000256" key="1">
    <source>
        <dbReference type="SAM" id="MobiDB-lite"/>
    </source>
</evidence>
<keyword evidence="2" id="KW-1133">Transmembrane helix</keyword>
<reference evidence="3" key="1">
    <citation type="submission" date="2021-08" db="EMBL/GenBank/DDBJ databases">
        <title>Chromosome-Level Trichoderma cornu-damae using Hi-C Data.</title>
        <authorList>
            <person name="Kim C.S."/>
        </authorList>
    </citation>
    <scope>NUCLEOTIDE SEQUENCE</scope>
    <source>
        <strain evidence="3">KA19-0412C</strain>
    </source>
</reference>
<organism evidence="3 4">
    <name type="scientific">Trichoderma cornu-damae</name>
    <dbReference type="NCBI Taxonomy" id="654480"/>
    <lineage>
        <taxon>Eukaryota</taxon>
        <taxon>Fungi</taxon>
        <taxon>Dikarya</taxon>
        <taxon>Ascomycota</taxon>
        <taxon>Pezizomycotina</taxon>
        <taxon>Sordariomycetes</taxon>
        <taxon>Hypocreomycetidae</taxon>
        <taxon>Hypocreales</taxon>
        <taxon>Hypocreaceae</taxon>
        <taxon>Trichoderma</taxon>
    </lineage>
</organism>
<evidence type="ECO:0000256" key="2">
    <source>
        <dbReference type="SAM" id="Phobius"/>
    </source>
</evidence>